<dbReference type="GO" id="GO:0005829">
    <property type="term" value="C:cytosol"/>
    <property type="evidence" value="ECO:0007669"/>
    <property type="project" value="TreeGrafter"/>
</dbReference>
<evidence type="ECO:0000256" key="2">
    <source>
        <dbReference type="ARBA" id="ARBA00022679"/>
    </source>
</evidence>
<dbReference type="AlphaFoldDB" id="A0A1U9Z3B5"/>
<dbReference type="InterPro" id="IPR002173">
    <property type="entry name" value="Carboh/pur_kinase_PfkB_CS"/>
</dbReference>
<evidence type="ECO:0000259" key="5">
    <source>
        <dbReference type="Pfam" id="PF00294"/>
    </source>
</evidence>
<keyword evidence="3 4" id="KW-0418">Kinase</keyword>
<keyword evidence="2 4" id="KW-0808">Transferase</keyword>
<dbReference type="GO" id="GO:0004747">
    <property type="term" value="F:ribokinase activity"/>
    <property type="evidence" value="ECO:0007669"/>
    <property type="project" value="UniProtKB-EC"/>
</dbReference>
<dbReference type="EC" id="2.7.1.15" evidence="6"/>
<dbReference type="InterPro" id="IPR011611">
    <property type="entry name" value="PfkB_dom"/>
</dbReference>
<dbReference type="InterPro" id="IPR029056">
    <property type="entry name" value="Ribokinase-like"/>
</dbReference>
<dbReference type="PANTHER" id="PTHR10584">
    <property type="entry name" value="SUGAR KINASE"/>
    <property type="match status" value="1"/>
</dbReference>
<evidence type="ECO:0000256" key="4">
    <source>
        <dbReference type="RuleBase" id="RU003704"/>
    </source>
</evidence>
<dbReference type="Gene3D" id="3.40.1190.20">
    <property type="match status" value="1"/>
</dbReference>
<organism evidence="6 7">
    <name type="scientific">Martelella mediterranea DSM 17316</name>
    <dbReference type="NCBI Taxonomy" id="1122214"/>
    <lineage>
        <taxon>Bacteria</taxon>
        <taxon>Pseudomonadati</taxon>
        <taxon>Pseudomonadota</taxon>
        <taxon>Alphaproteobacteria</taxon>
        <taxon>Hyphomicrobiales</taxon>
        <taxon>Aurantimonadaceae</taxon>
        <taxon>Martelella</taxon>
    </lineage>
</organism>
<evidence type="ECO:0000313" key="7">
    <source>
        <dbReference type="Proteomes" id="UP000191135"/>
    </source>
</evidence>
<evidence type="ECO:0000256" key="3">
    <source>
        <dbReference type="ARBA" id="ARBA00022777"/>
    </source>
</evidence>
<sequence length="311" mass="33183">MSGAVYCLGPLVLDRVLSVDDLPGHDEKAFIKEKEERAGGPPLNCAWALSRLGEDARLVSTIGDDGEGAILMQWLAERDMSTEAVDVKADSATASATIIVDHTGEKAILIDPVPVETLAVIGDTVTLQADDTVVSNFFHPEAVARMFDRAAGKGIDRMIDLELPEIERWGWQAMENILPFASLVVTNRQVLEAWMARTGNERPINEAAEELARFLAADGRCKAVVTLGSEGLVAIDGGAVHRVGAFRVTPSNTTGAGDVFLAGLATAMRRGRRFGAALVFGTAAAAHFLETGRCDGAAAEALVKEKMKERL</sequence>
<dbReference type="PRINTS" id="PR00990">
    <property type="entry name" value="RIBOKINASE"/>
</dbReference>
<dbReference type="eggNOG" id="COG0524">
    <property type="taxonomic scope" value="Bacteria"/>
</dbReference>
<dbReference type="PANTHER" id="PTHR10584:SF157">
    <property type="entry name" value="SULFOFRUCTOSE KINASE"/>
    <property type="match status" value="1"/>
</dbReference>
<dbReference type="KEGG" id="mmed:Mame_02864"/>
<accession>A0A1U9Z3B5</accession>
<feature type="domain" description="Carbohydrate kinase PfkB" evidence="5">
    <location>
        <begin position="6"/>
        <end position="290"/>
    </location>
</feature>
<name>A0A1U9Z3B5_9HYPH</name>
<dbReference type="InterPro" id="IPR002139">
    <property type="entry name" value="Ribo/fructo_kinase"/>
</dbReference>
<reference evidence="6 7" key="1">
    <citation type="submission" date="2017-03" db="EMBL/GenBank/DDBJ databases">
        <title>Foreign affairs: Plasmid Transfer between Roseobacters and Rhizobia.</title>
        <authorList>
            <person name="Bartling P."/>
            <person name="Bunk B."/>
            <person name="Overmann J."/>
            <person name="Brinkmann H."/>
            <person name="Petersen J."/>
        </authorList>
    </citation>
    <scope>NUCLEOTIDE SEQUENCE [LARGE SCALE GENOMIC DNA]</scope>
    <source>
        <strain evidence="6 7">MACL11</strain>
    </source>
</reference>
<dbReference type="RefSeq" id="WP_018063177.1">
    <property type="nucleotide sequence ID" value="NZ_AQWH01000002.1"/>
</dbReference>
<evidence type="ECO:0000256" key="1">
    <source>
        <dbReference type="ARBA" id="ARBA00010688"/>
    </source>
</evidence>
<evidence type="ECO:0000313" key="6">
    <source>
        <dbReference type="EMBL" id="AQZ52187.1"/>
    </source>
</evidence>
<protein>
    <submittedName>
        <fullName evidence="6">Ribokinase</fullName>
        <ecNumber evidence="6">2.7.1.15</ecNumber>
    </submittedName>
</protein>
<dbReference type="OrthoDB" id="9775849at2"/>
<gene>
    <name evidence="6" type="primary">rbsK_1</name>
    <name evidence="6" type="ORF">Mame_02864</name>
</gene>
<dbReference type="Pfam" id="PF00294">
    <property type="entry name" value="PfkB"/>
    <property type="match status" value="1"/>
</dbReference>
<proteinExistence type="inferred from homology"/>
<dbReference type="PROSITE" id="PS00584">
    <property type="entry name" value="PFKB_KINASES_2"/>
    <property type="match status" value="1"/>
</dbReference>
<dbReference type="Proteomes" id="UP000191135">
    <property type="component" value="Chromosome"/>
</dbReference>
<dbReference type="SUPFAM" id="SSF53613">
    <property type="entry name" value="Ribokinase-like"/>
    <property type="match status" value="1"/>
</dbReference>
<dbReference type="EMBL" id="CP020330">
    <property type="protein sequence ID" value="AQZ52187.1"/>
    <property type="molecule type" value="Genomic_DNA"/>
</dbReference>
<keyword evidence="7" id="KW-1185">Reference proteome</keyword>
<dbReference type="STRING" id="1122214.Mame_02864"/>
<comment type="similarity">
    <text evidence="1 4">Belongs to the carbohydrate kinase PfkB family.</text>
</comment>
<dbReference type="PROSITE" id="PS00583">
    <property type="entry name" value="PFKB_KINASES_1"/>
    <property type="match status" value="1"/>
</dbReference>